<protein>
    <submittedName>
        <fullName evidence="1">Uncharacterized protein</fullName>
    </submittedName>
</protein>
<reference evidence="1" key="1">
    <citation type="submission" date="2021-01" db="EMBL/GenBank/DDBJ databases">
        <authorList>
            <person name="Corre E."/>
            <person name="Pelletier E."/>
            <person name="Niang G."/>
            <person name="Scheremetjew M."/>
            <person name="Finn R."/>
            <person name="Kale V."/>
            <person name="Holt S."/>
            <person name="Cochrane G."/>
            <person name="Meng A."/>
            <person name="Brown T."/>
            <person name="Cohen L."/>
        </authorList>
    </citation>
    <scope>NUCLEOTIDE SEQUENCE</scope>
    <source>
        <strain evidence="1">CCMP281</strain>
    </source>
</reference>
<dbReference type="AlphaFoldDB" id="A0A7S3AEB6"/>
<name>A0A7S3AEB6_9EUKA</name>
<dbReference type="EMBL" id="HBHX01002577">
    <property type="protein sequence ID" value="CAE0098861.1"/>
    <property type="molecule type" value="Transcribed_RNA"/>
</dbReference>
<organism evidence="1">
    <name type="scientific">Haptolina ericina</name>
    <dbReference type="NCBI Taxonomy" id="156174"/>
    <lineage>
        <taxon>Eukaryota</taxon>
        <taxon>Haptista</taxon>
        <taxon>Haptophyta</taxon>
        <taxon>Prymnesiophyceae</taxon>
        <taxon>Prymnesiales</taxon>
        <taxon>Prymnesiaceae</taxon>
        <taxon>Haptolina</taxon>
    </lineage>
</organism>
<proteinExistence type="predicted"/>
<sequence length="132" mass="14014">MVSQQGGGCCATLTTGGRRLLVGIGHTKNATTTAYAHFFYAMDSQLPLQIVAVSSPFCWPAIPIWLFYTDPASSPSCEHVQMSMSIIDAKQTTPGQTDSVVIAYGVKDCSSKAVIVTKAEICRMLGMASCVS</sequence>
<accession>A0A7S3AEB6</accession>
<evidence type="ECO:0000313" key="1">
    <source>
        <dbReference type="EMBL" id="CAE0098861.1"/>
    </source>
</evidence>
<gene>
    <name evidence="1" type="ORF">HERI1096_LOCUS1413</name>
</gene>